<organism evidence="6 7">
    <name type="scientific">Streptomyces milbemycinicus</name>
    <dbReference type="NCBI Taxonomy" id="476552"/>
    <lineage>
        <taxon>Bacteria</taxon>
        <taxon>Bacillati</taxon>
        <taxon>Actinomycetota</taxon>
        <taxon>Actinomycetes</taxon>
        <taxon>Kitasatosporales</taxon>
        <taxon>Streptomycetaceae</taxon>
        <taxon>Streptomyces</taxon>
    </lineage>
</organism>
<feature type="active site" description="Proton donor; for dehydratase activity" evidence="4">
    <location>
        <position position="304"/>
    </location>
</feature>
<feature type="region of interest" description="N-terminal hotdog fold" evidence="4">
    <location>
        <begin position="106"/>
        <end position="231"/>
    </location>
</feature>
<evidence type="ECO:0000313" key="7">
    <source>
        <dbReference type="Proteomes" id="UP001620295"/>
    </source>
</evidence>
<evidence type="ECO:0000256" key="4">
    <source>
        <dbReference type="PROSITE-ProRule" id="PRU01363"/>
    </source>
</evidence>
<keyword evidence="7" id="KW-1185">Reference proteome</keyword>
<feature type="non-terminal residue" evidence="6">
    <location>
        <position position="1"/>
    </location>
</feature>
<dbReference type="InterPro" id="IPR049551">
    <property type="entry name" value="PKS_DH_C"/>
</dbReference>
<reference evidence="6 7" key="1">
    <citation type="submission" date="2024-11" db="EMBL/GenBank/DDBJ databases">
        <title>The Natural Products Discovery Center: Release of the First 8490 Sequenced Strains for Exploring Actinobacteria Biosynthetic Diversity.</title>
        <authorList>
            <person name="Kalkreuter E."/>
            <person name="Kautsar S.A."/>
            <person name="Yang D."/>
            <person name="Bader C.D."/>
            <person name="Teijaro C.N."/>
            <person name="Fluegel L."/>
            <person name="Davis C.M."/>
            <person name="Simpson J.R."/>
            <person name="Lauterbach L."/>
            <person name="Steele A.D."/>
            <person name="Gui C."/>
            <person name="Meng S."/>
            <person name="Li G."/>
            <person name="Viehrig K."/>
            <person name="Ye F."/>
            <person name="Su P."/>
            <person name="Kiefer A.F."/>
            <person name="Nichols A."/>
            <person name="Cepeda A.J."/>
            <person name="Yan W."/>
            <person name="Fan B."/>
            <person name="Jiang Y."/>
            <person name="Adhikari A."/>
            <person name="Zheng C.-J."/>
            <person name="Schuster L."/>
            <person name="Cowan T.M."/>
            <person name="Smanski M.J."/>
            <person name="Chevrette M.G."/>
            <person name="De Carvalho L.P.S."/>
            <person name="Shen B."/>
        </authorList>
    </citation>
    <scope>NUCLEOTIDE SEQUENCE [LARGE SCALE GENOMIC DNA]</scope>
    <source>
        <strain evidence="6 7">NPDC020863</strain>
    </source>
</reference>
<evidence type="ECO:0000256" key="2">
    <source>
        <dbReference type="ARBA" id="ARBA00022679"/>
    </source>
</evidence>
<dbReference type="Gene3D" id="3.40.366.10">
    <property type="entry name" value="Malonyl-Coenzyme A Acyl Carrier Protein, domain 2"/>
    <property type="match status" value="1"/>
</dbReference>
<dbReference type="InterPro" id="IPR049900">
    <property type="entry name" value="PKS_mFAS_DH"/>
</dbReference>
<protein>
    <submittedName>
        <fullName evidence="6">Polyketide synthase dehydratase domain-containing protein</fullName>
    </submittedName>
</protein>
<keyword evidence="3" id="KW-0511">Multifunctional enzyme</keyword>
<dbReference type="RefSeq" id="WP_404749700.1">
    <property type="nucleotide sequence ID" value="NZ_JBJDQH010000486.1"/>
</dbReference>
<dbReference type="InterPro" id="IPR049552">
    <property type="entry name" value="PKS_DH_N"/>
</dbReference>
<dbReference type="InterPro" id="IPR001227">
    <property type="entry name" value="Ac_transferase_dom_sf"/>
</dbReference>
<dbReference type="SMART" id="SM00826">
    <property type="entry name" value="PKS_DH"/>
    <property type="match status" value="1"/>
</dbReference>
<dbReference type="PANTHER" id="PTHR43775">
    <property type="entry name" value="FATTY ACID SYNTHASE"/>
    <property type="match status" value="1"/>
</dbReference>
<gene>
    <name evidence="6" type="ORF">ACI2L5_55890</name>
</gene>
<dbReference type="PANTHER" id="PTHR43775:SF51">
    <property type="entry name" value="INACTIVE PHENOLPHTHIOCEROL SYNTHESIS POLYKETIDE SYNTHASE TYPE I PKS1-RELATED"/>
    <property type="match status" value="1"/>
</dbReference>
<evidence type="ECO:0000256" key="3">
    <source>
        <dbReference type="ARBA" id="ARBA00023268"/>
    </source>
</evidence>
<dbReference type="Gene3D" id="3.30.70.3290">
    <property type="match status" value="1"/>
</dbReference>
<keyword evidence="2" id="KW-0808">Transferase</keyword>
<dbReference type="InterPro" id="IPR020807">
    <property type="entry name" value="PKS_DH"/>
</dbReference>
<dbReference type="Gene3D" id="3.10.129.110">
    <property type="entry name" value="Polyketide synthase dehydratase"/>
    <property type="match status" value="1"/>
</dbReference>
<sequence length="396" mass="40758">TFIELGPDGVLTAMAQECVTDAEAAGFAAVLRAGRPEARAVHTAVARAHVRGAAVDWEAVFAGTGAARVELTELPTYAFQRRRYWPHASAYGVGGTAGLGLAAVEHPLVGAVVPLAGGDGLLLTGRISAQTHPWLLDHAVMGSVVLPGTAFVELAVRAGDQVGCDQLEELTLEAPLVLPEVGGVQLQLSVGAPDASGRRSLVVYSRFEDAAVDEPWSRHASGVLGSGAPVASFDLGVWPPAGASELPVEGLYEGLAEAGLAYGPVFRGLTSAWRLGEEVYAELELPEEARSEAGSFGLHPALLDSALHAVGLGGLVEGDGARLPFSWSGVSLHAVGASVLRVRLSAAGADAVSLAVADGAGRAVLSVDSLVLRPVSAEQIQGARGGRQESLFRLDW</sequence>
<name>A0ABW8M7J5_9ACTN</name>
<dbReference type="InterPro" id="IPR042104">
    <property type="entry name" value="PKS_dehydratase_sf"/>
</dbReference>
<comment type="caution">
    <text evidence="6">The sequence shown here is derived from an EMBL/GenBank/DDBJ whole genome shotgun (WGS) entry which is preliminary data.</text>
</comment>
<feature type="domain" description="PKS/mFAS DH" evidence="5">
    <location>
        <begin position="106"/>
        <end position="381"/>
    </location>
</feature>
<accession>A0ABW8M7J5</accession>
<feature type="region of interest" description="C-terminal hotdog fold" evidence="4">
    <location>
        <begin position="243"/>
        <end position="381"/>
    </location>
</feature>
<comment type="pathway">
    <text evidence="1">Antibiotic biosynthesis.</text>
</comment>
<dbReference type="EMBL" id="JBJDQH010000486">
    <property type="protein sequence ID" value="MFK4274051.1"/>
    <property type="molecule type" value="Genomic_DNA"/>
</dbReference>
<evidence type="ECO:0000313" key="6">
    <source>
        <dbReference type="EMBL" id="MFK4274051.1"/>
    </source>
</evidence>
<dbReference type="Pfam" id="PF21089">
    <property type="entry name" value="PKS_DH_N"/>
    <property type="match status" value="1"/>
</dbReference>
<dbReference type="InterPro" id="IPR050091">
    <property type="entry name" value="PKS_NRPS_Biosynth_Enz"/>
</dbReference>
<dbReference type="PROSITE" id="PS52019">
    <property type="entry name" value="PKS_MFAS_DH"/>
    <property type="match status" value="1"/>
</dbReference>
<dbReference type="Proteomes" id="UP001620295">
    <property type="component" value="Unassembled WGS sequence"/>
</dbReference>
<evidence type="ECO:0000259" key="5">
    <source>
        <dbReference type="PROSITE" id="PS52019"/>
    </source>
</evidence>
<evidence type="ECO:0000256" key="1">
    <source>
        <dbReference type="ARBA" id="ARBA00004792"/>
    </source>
</evidence>
<feature type="non-terminal residue" evidence="6">
    <location>
        <position position="396"/>
    </location>
</feature>
<dbReference type="Pfam" id="PF14765">
    <property type="entry name" value="PS-DH"/>
    <property type="match status" value="1"/>
</dbReference>
<proteinExistence type="predicted"/>
<feature type="active site" description="Proton acceptor; for dehydratase activity" evidence="4">
    <location>
        <position position="138"/>
    </location>
</feature>